<dbReference type="EMBL" id="UINC01172184">
    <property type="protein sequence ID" value="SVD77129.1"/>
    <property type="molecule type" value="Genomic_DNA"/>
</dbReference>
<protein>
    <recommendedName>
        <fullName evidence="1">TIR domain-containing protein</fullName>
    </recommendedName>
</protein>
<dbReference type="Gene3D" id="3.40.50.10140">
    <property type="entry name" value="Toll/interleukin-1 receptor homology (TIR) domain"/>
    <property type="match status" value="1"/>
</dbReference>
<dbReference type="Pfam" id="PF13676">
    <property type="entry name" value="TIR_2"/>
    <property type="match status" value="1"/>
</dbReference>
<reference evidence="2" key="1">
    <citation type="submission" date="2018-05" db="EMBL/GenBank/DDBJ databases">
        <authorList>
            <person name="Lanie J.A."/>
            <person name="Ng W.-L."/>
            <person name="Kazmierczak K.M."/>
            <person name="Andrzejewski T.M."/>
            <person name="Davidsen T.M."/>
            <person name="Wayne K.J."/>
            <person name="Tettelin H."/>
            <person name="Glass J.I."/>
            <person name="Rusch D."/>
            <person name="Podicherti R."/>
            <person name="Tsui H.-C.T."/>
            <person name="Winkler M.E."/>
        </authorList>
    </citation>
    <scope>NUCLEOTIDE SEQUENCE</scope>
</reference>
<dbReference type="SMART" id="SM00255">
    <property type="entry name" value="TIR"/>
    <property type="match status" value="1"/>
</dbReference>
<organism evidence="2">
    <name type="scientific">marine metagenome</name>
    <dbReference type="NCBI Taxonomy" id="408172"/>
    <lineage>
        <taxon>unclassified sequences</taxon>
        <taxon>metagenomes</taxon>
        <taxon>ecological metagenomes</taxon>
    </lineage>
</organism>
<sequence>MNDIFISYAHLDDQSLDEDQKGWISKFHRVLEVKLSQLLGESPTIWRDQKLSGSDVYDDKIVNEFRNAQVMISILSPRYVKSEWCNRELHEFYKSAEDGSGVRIGDKSRIIKVVKTPFDAEEAVEHLPTIFGAILGFDFFEQDQDTGRIVEFDEAFGPRAKQNYFSRIYDLASEIADILKKLRSGGAPKQTKPLAKTGRTIYLAAVTSDIQS</sequence>
<dbReference type="InterPro" id="IPR000157">
    <property type="entry name" value="TIR_dom"/>
</dbReference>
<accession>A0A382Y260</accession>
<proteinExistence type="predicted"/>
<feature type="non-terminal residue" evidence="2">
    <location>
        <position position="212"/>
    </location>
</feature>
<gene>
    <name evidence="2" type="ORF">METZ01_LOCUS429983</name>
</gene>
<dbReference type="InterPro" id="IPR035897">
    <property type="entry name" value="Toll_tir_struct_dom_sf"/>
</dbReference>
<dbReference type="GO" id="GO:0007165">
    <property type="term" value="P:signal transduction"/>
    <property type="evidence" value="ECO:0007669"/>
    <property type="project" value="InterPro"/>
</dbReference>
<dbReference type="AlphaFoldDB" id="A0A382Y260"/>
<dbReference type="PROSITE" id="PS50104">
    <property type="entry name" value="TIR"/>
    <property type="match status" value="1"/>
</dbReference>
<name>A0A382Y260_9ZZZZ</name>
<evidence type="ECO:0000313" key="2">
    <source>
        <dbReference type="EMBL" id="SVD77129.1"/>
    </source>
</evidence>
<dbReference type="SUPFAM" id="SSF52200">
    <property type="entry name" value="Toll/Interleukin receptor TIR domain"/>
    <property type="match status" value="1"/>
</dbReference>
<feature type="domain" description="TIR" evidence="1">
    <location>
        <begin position="1"/>
        <end position="156"/>
    </location>
</feature>
<evidence type="ECO:0000259" key="1">
    <source>
        <dbReference type="PROSITE" id="PS50104"/>
    </source>
</evidence>